<feature type="transmembrane region" description="Helical" evidence="6">
    <location>
        <begin position="89"/>
        <end position="107"/>
    </location>
</feature>
<dbReference type="Pfam" id="PF00892">
    <property type="entry name" value="EamA"/>
    <property type="match status" value="2"/>
</dbReference>
<evidence type="ECO:0000259" key="7">
    <source>
        <dbReference type="Pfam" id="PF00892"/>
    </source>
</evidence>
<feature type="domain" description="EamA" evidence="7">
    <location>
        <begin position="3"/>
        <end position="133"/>
    </location>
</feature>
<dbReference type="Proteomes" id="UP000007161">
    <property type="component" value="Chromosome"/>
</dbReference>
<keyword evidence="3 6" id="KW-0812">Transmembrane</keyword>
<dbReference type="STRING" id="443254.Marpi_0229"/>
<dbReference type="InterPro" id="IPR037185">
    <property type="entry name" value="EmrE-like"/>
</dbReference>
<reference evidence="8 9" key="1">
    <citation type="journal article" date="2012" name="J. Bacteriol.">
        <title>Complete Genome Sequence of the Thermophilic, Piezophilic, Heterotrophic Bacterium Marinitoga piezophila KA3.</title>
        <authorList>
            <person name="Lucas S."/>
            <person name="Han J."/>
            <person name="Lapidus A."/>
            <person name="Cheng J.F."/>
            <person name="Goodwin L.A."/>
            <person name="Pitluck S."/>
            <person name="Peters L."/>
            <person name="Mikhailova N."/>
            <person name="Teshima H."/>
            <person name="Detter J.C."/>
            <person name="Han C."/>
            <person name="Tapia R."/>
            <person name="Land M."/>
            <person name="Hauser L."/>
            <person name="Kyrpides N.C."/>
            <person name="Ivanova N."/>
            <person name="Pagani I."/>
            <person name="Vannier P."/>
            <person name="Oger P."/>
            <person name="Bartlett D.H."/>
            <person name="Noll K.M."/>
            <person name="Woyke T."/>
            <person name="Jebbar M."/>
        </authorList>
    </citation>
    <scope>NUCLEOTIDE SEQUENCE [LARGE SCALE GENOMIC DNA]</scope>
    <source>
        <strain evidence="9">DSM 14283 / JCM 11233 / KA3</strain>
    </source>
</reference>
<feature type="transmembrane region" description="Helical" evidence="6">
    <location>
        <begin position="239"/>
        <end position="259"/>
    </location>
</feature>
<dbReference type="eggNOG" id="COG0697">
    <property type="taxonomic scope" value="Bacteria"/>
</dbReference>
<feature type="domain" description="EamA" evidence="7">
    <location>
        <begin position="147"/>
        <end position="275"/>
    </location>
</feature>
<evidence type="ECO:0000256" key="6">
    <source>
        <dbReference type="SAM" id="Phobius"/>
    </source>
</evidence>
<keyword evidence="4 6" id="KW-1133">Transmembrane helix</keyword>
<dbReference type="PANTHER" id="PTHR32322">
    <property type="entry name" value="INNER MEMBRANE TRANSPORTER"/>
    <property type="match status" value="1"/>
</dbReference>
<dbReference type="InterPro" id="IPR050638">
    <property type="entry name" value="AA-Vitamin_Transporters"/>
</dbReference>
<keyword evidence="9" id="KW-1185">Reference proteome</keyword>
<gene>
    <name evidence="8" type="ordered locus">Marpi_0229</name>
</gene>
<dbReference type="EMBL" id="CP003257">
    <property type="protein sequence ID" value="AEX84681.1"/>
    <property type="molecule type" value="Genomic_DNA"/>
</dbReference>
<dbReference type="GO" id="GO:0005886">
    <property type="term" value="C:plasma membrane"/>
    <property type="evidence" value="ECO:0007669"/>
    <property type="project" value="UniProtKB-SubCell"/>
</dbReference>
<evidence type="ECO:0000256" key="1">
    <source>
        <dbReference type="ARBA" id="ARBA00004651"/>
    </source>
</evidence>
<proteinExistence type="predicted"/>
<feature type="transmembrane region" description="Helical" evidence="6">
    <location>
        <begin position="210"/>
        <end position="232"/>
    </location>
</feature>
<evidence type="ECO:0000256" key="3">
    <source>
        <dbReference type="ARBA" id="ARBA00022692"/>
    </source>
</evidence>
<dbReference type="HOGENOM" id="CLU_969537_0_0_0"/>
<feature type="transmembrane region" description="Helical" evidence="6">
    <location>
        <begin position="61"/>
        <end position="83"/>
    </location>
</feature>
<feature type="transmembrane region" description="Helical" evidence="6">
    <location>
        <begin position="178"/>
        <end position="198"/>
    </location>
</feature>
<sequence>MHYWLAVVSAFSSSITSVLGKFSYTLGATVTQILFLRFFFSFLIALVLFMGFGYKFKFKKFFIFGSLGIVNYGIAAYSFFLGLQYLSPAYATVVYFTNPIFVSLLQTKTTNRKLNFYNAVAVGLSFAGVLIANMGEKAFLQNESLIFGTIMVLFAAFVNALFVVTVSENIKTKYPNPLENSFYTFLGTFIYYFILMSITNGFETLSSKFLLSGFLLAVFATFVPLTLNYFALKKLQSHTLALLMPLELIFASVLSAIFLSEQFNVLKVLGFLMVASAPIIDITSIESQESNF</sequence>
<feature type="transmembrane region" description="Helical" evidence="6">
    <location>
        <begin position="145"/>
        <end position="166"/>
    </location>
</feature>
<dbReference type="SUPFAM" id="SSF103481">
    <property type="entry name" value="Multidrug resistance efflux transporter EmrE"/>
    <property type="match status" value="2"/>
</dbReference>
<protein>
    <submittedName>
        <fullName evidence="8">Putative permease, DMT superfamily</fullName>
    </submittedName>
</protein>
<feature type="transmembrane region" description="Helical" evidence="6">
    <location>
        <begin position="114"/>
        <end position="133"/>
    </location>
</feature>
<dbReference type="PANTHER" id="PTHR32322:SF18">
    <property type="entry name" value="S-ADENOSYLMETHIONINE_S-ADENOSYLHOMOCYSTEINE TRANSPORTER"/>
    <property type="match status" value="1"/>
</dbReference>
<feature type="transmembrane region" description="Helical" evidence="6">
    <location>
        <begin position="30"/>
        <end position="54"/>
    </location>
</feature>
<dbReference type="AlphaFoldDB" id="H2J3N7"/>
<keyword evidence="2" id="KW-1003">Cell membrane</keyword>
<dbReference type="InterPro" id="IPR000620">
    <property type="entry name" value="EamA_dom"/>
</dbReference>
<dbReference type="KEGG" id="mpz:Marpi_0229"/>
<evidence type="ECO:0000256" key="5">
    <source>
        <dbReference type="ARBA" id="ARBA00023136"/>
    </source>
</evidence>
<name>H2J3N7_MARPK</name>
<reference evidence="9" key="2">
    <citation type="submission" date="2012-01" db="EMBL/GenBank/DDBJ databases">
        <title>Complete sequence of chromosome of Marinitoga piezophila KA3.</title>
        <authorList>
            <person name="Lucas S."/>
            <person name="Han J."/>
            <person name="Lapidus A."/>
            <person name="Cheng J.-F."/>
            <person name="Goodwin L."/>
            <person name="Pitluck S."/>
            <person name="Peters L."/>
            <person name="Mikhailova N."/>
            <person name="Teshima H."/>
            <person name="Detter J.C."/>
            <person name="Han C."/>
            <person name="Tapia R."/>
            <person name="Land M."/>
            <person name="Hauser L."/>
            <person name="Kyrpides N."/>
            <person name="Ivanova N."/>
            <person name="Pagani I."/>
            <person name="Jebbar M."/>
            <person name="Vannier P."/>
            <person name="Oger P."/>
            <person name="Cario A."/>
            <person name="Bartlett D."/>
            <person name="Noll K.M."/>
            <person name="Woyke T."/>
        </authorList>
    </citation>
    <scope>NUCLEOTIDE SEQUENCE [LARGE SCALE GENOMIC DNA]</scope>
    <source>
        <strain evidence="9">DSM 14283 / JCM 11233 / KA3</strain>
    </source>
</reference>
<evidence type="ECO:0000256" key="4">
    <source>
        <dbReference type="ARBA" id="ARBA00022989"/>
    </source>
</evidence>
<evidence type="ECO:0000313" key="9">
    <source>
        <dbReference type="Proteomes" id="UP000007161"/>
    </source>
</evidence>
<comment type="subcellular location">
    <subcellularLocation>
        <location evidence="1">Cell membrane</location>
        <topology evidence="1">Multi-pass membrane protein</topology>
    </subcellularLocation>
</comment>
<keyword evidence="5 6" id="KW-0472">Membrane</keyword>
<dbReference type="OrthoDB" id="49606at2"/>
<evidence type="ECO:0000313" key="8">
    <source>
        <dbReference type="EMBL" id="AEX84681.1"/>
    </source>
</evidence>
<accession>H2J3N7</accession>
<organism evidence="8 9">
    <name type="scientific">Marinitoga piezophila (strain DSM 14283 / JCM 11233 / KA3)</name>
    <dbReference type="NCBI Taxonomy" id="443254"/>
    <lineage>
        <taxon>Bacteria</taxon>
        <taxon>Thermotogati</taxon>
        <taxon>Thermotogota</taxon>
        <taxon>Thermotogae</taxon>
        <taxon>Petrotogales</taxon>
        <taxon>Petrotogaceae</taxon>
        <taxon>Marinitoga</taxon>
    </lineage>
</organism>
<evidence type="ECO:0000256" key="2">
    <source>
        <dbReference type="ARBA" id="ARBA00022475"/>
    </source>
</evidence>